<evidence type="ECO:0000256" key="10">
    <source>
        <dbReference type="ARBA" id="ARBA00033771"/>
    </source>
</evidence>
<feature type="domain" description="Dyp-type peroxidase C-terminal" evidence="16">
    <location>
        <begin position="221"/>
        <end position="403"/>
    </location>
</feature>
<evidence type="ECO:0000256" key="3">
    <source>
        <dbReference type="ARBA" id="ARBA00022617"/>
    </source>
</evidence>
<keyword evidence="6 13" id="KW-0560">Oxidoreductase</keyword>
<dbReference type="SUPFAM" id="SSF54909">
    <property type="entry name" value="Dimeric alpha+beta barrel"/>
    <property type="match status" value="1"/>
</dbReference>
<evidence type="ECO:0000256" key="5">
    <source>
        <dbReference type="ARBA" id="ARBA00022729"/>
    </source>
</evidence>
<dbReference type="GO" id="GO:0016829">
    <property type="term" value="F:lyase activity"/>
    <property type="evidence" value="ECO:0007669"/>
    <property type="project" value="UniProtKB-KW"/>
</dbReference>
<dbReference type="InterPro" id="IPR006311">
    <property type="entry name" value="TAT_signal"/>
</dbReference>
<evidence type="ECO:0000259" key="15">
    <source>
        <dbReference type="Pfam" id="PF04261"/>
    </source>
</evidence>
<evidence type="ECO:0000313" key="18">
    <source>
        <dbReference type="Proteomes" id="UP001056336"/>
    </source>
</evidence>
<comment type="catalytic activity">
    <reaction evidence="12">
        <text>heme b + 2 H(+) = protoporphyrin IX + Fe(2+)</text>
        <dbReference type="Rhea" id="RHEA:22584"/>
        <dbReference type="ChEBI" id="CHEBI:15378"/>
        <dbReference type="ChEBI" id="CHEBI:29033"/>
        <dbReference type="ChEBI" id="CHEBI:57306"/>
        <dbReference type="ChEBI" id="CHEBI:60344"/>
        <dbReference type="EC" id="4.98.1.1"/>
    </reaction>
    <physiologicalReaction direction="left-to-right" evidence="12">
        <dbReference type="Rhea" id="RHEA:22585"/>
    </physiologicalReaction>
</comment>
<dbReference type="Pfam" id="PF20628">
    <property type="entry name" value="Dyp_perox_C"/>
    <property type="match status" value="1"/>
</dbReference>
<dbReference type="InterPro" id="IPR048328">
    <property type="entry name" value="Dyp_perox_C"/>
</dbReference>
<dbReference type="InterPro" id="IPR019546">
    <property type="entry name" value="TAT_signal_bac_arc"/>
</dbReference>
<dbReference type="EC" id="1.11.1.-" evidence="13"/>
<protein>
    <recommendedName>
        <fullName evidence="10 13">Deferrochelatase</fullName>
        <ecNumber evidence="13">1.11.1.-</ecNumber>
    </recommendedName>
    <alternativeName>
        <fullName evidence="11 13">Peroxidase EfeB</fullName>
    </alternativeName>
</protein>
<sequence length="416" mass="44317">MSLDRRTFLKGLGAGVAGSAAATVPFAVSAHADTSSTDTGVPITATKDDRLPAVAFHGVHQAGITTPAPAAAIFAVFDVTAPDRAGLAQLMRSVTSVARQLTAGGALPDAGIGAPPTDNAVLGTDAPADGLTITVGVGASLFDDRFGLAPHKPAHLTPMPSFPNDNLDERQTHGDLVIQICAGHRDSTLRALRMLAKHTRGAMQVKYRIEGFTSPPAPTGTPRNLLGFKDGIANPAVATQATLAEELLWAGPGEPAWAQGGTYHVLRVIRMFVEFWDRVSLNEQEKMIGRRRDTGAPLDGAQESDIPQYGKDPHGSVIPMDAHIRMANPRTAATDPSRILRRGYNYDRGEDVNGNLDMGLVFNCFQRNPVTQFEATQKRLIDEPLVDYISPTGGGYFFTLPGVRDAEDWLGRALLG</sequence>
<evidence type="ECO:0000256" key="14">
    <source>
        <dbReference type="SAM" id="MobiDB-lite"/>
    </source>
</evidence>
<reference evidence="17" key="2">
    <citation type="submission" date="2022-05" db="EMBL/GenBank/DDBJ databases">
        <authorList>
            <person name="Kim J.-S."/>
            <person name="Lee K."/>
            <person name="Suh M."/>
            <person name="Eom M."/>
            <person name="Kim J.-S."/>
            <person name="Kim D.-S."/>
            <person name="Ko S.-H."/>
            <person name="Shin Y."/>
            <person name="Lee J.-S."/>
        </authorList>
    </citation>
    <scope>NUCLEOTIDE SEQUENCE</scope>
    <source>
        <strain evidence="17">N237</strain>
    </source>
</reference>
<dbReference type="RefSeq" id="WP_249769910.1">
    <property type="nucleotide sequence ID" value="NZ_CP097332.1"/>
</dbReference>
<comment type="similarity">
    <text evidence="9 13">Belongs to the DyP-type peroxidase family.</text>
</comment>
<dbReference type="Pfam" id="PF04261">
    <property type="entry name" value="Dyp_perox_N"/>
    <property type="match status" value="1"/>
</dbReference>
<dbReference type="PANTHER" id="PTHR30521:SF4">
    <property type="entry name" value="DEFERROCHELATASE"/>
    <property type="match status" value="1"/>
</dbReference>
<dbReference type="InterPro" id="IPR011008">
    <property type="entry name" value="Dimeric_a/b-barrel"/>
</dbReference>
<keyword evidence="8 17" id="KW-0456">Lyase</keyword>
<feature type="domain" description="Dyp-type peroxidase N-terminal" evidence="15">
    <location>
        <begin position="61"/>
        <end position="212"/>
    </location>
</feature>
<reference evidence="17" key="1">
    <citation type="journal article" date="2018" name="Int. J. Syst. Evol. Microbiol.">
        <title>Jatrophihabitans telluris sp. nov., isolated from sediment soil of lava forest wetlands and the emended description of the genus Jatrophihabitans.</title>
        <authorList>
            <person name="Lee K.C."/>
            <person name="Suh M.K."/>
            <person name="Eom M.K."/>
            <person name="Kim K.K."/>
            <person name="Kim J.S."/>
            <person name="Kim D.S."/>
            <person name="Ko S.H."/>
            <person name="Shin Y.K."/>
            <person name="Lee J.S."/>
        </authorList>
    </citation>
    <scope>NUCLEOTIDE SEQUENCE</scope>
    <source>
        <strain evidence="17">N237</strain>
    </source>
</reference>
<name>A0ABY4QUR1_9ACTN</name>
<evidence type="ECO:0000256" key="1">
    <source>
        <dbReference type="ARBA" id="ARBA00004196"/>
    </source>
</evidence>
<evidence type="ECO:0000256" key="9">
    <source>
        <dbReference type="ARBA" id="ARBA00025737"/>
    </source>
</evidence>
<dbReference type="InterPro" id="IPR006314">
    <property type="entry name" value="Dyp_peroxidase"/>
</dbReference>
<keyword evidence="4 13" id="KW-0479">Metal-binding</keyword>
<feature type="region of interest" description="Disordered" evidence="14">
    <location>
        <begin position="293"/>
        <end position="313"/>
    </location>
</feature>
<keyword evidence="3 13" id="KW-0349">Heme</keyword>
<dbReference type="PROSITE" id="PS51404">
    <property type="entry name" value="DYP_PEROXIDASE"/>
    <property type="match status" value="1"/>
</dbReference>
<evidence type="ECO:0000256" key="12">
    <source>
        <dbReference type="ARBA" id="ARBA00048856"/>
    </source>
</evidence>
<keyword evidence="7 13" id="KW-0408">Iron</keyword>
<organism evidence="17 18">
    <name type="scientific">Jatrophihabitans telluris</name>
    <dbReference type="NCBI Taxonomy" id="2038343"/>
    <lineage>
        <taxon>Bacteria</taxon>
        <taxon>Bacillati</taxon>
        <taxon>Actinomycetota</taxon>
        <taxon>Actinomycetes</taxon>
        <taxon>Jatrophihabitantales</taxon>
        <taxon>Jatrophihabitantaceae</taxon>
        <taxon>Jatrophihabitans</taxon>
    </lineage>
</organism>
<evidence type="ECO:0000256" key="7">
    <source>
        <dbReference type="ARBA" id="ARBA00023004"/>
    </source>
</evidence>
<evidence type="ECO:0000259" key="16">
    <source>
        <dbReference type="Pfam" id="PF20628"/>
    </source>
</evidence>
<gene>
    <name evidence="17" type="primary">efeB</name>
    <name evidence="17" type="ORF">M6D93_13925</name>
</gene>
<dbReference type="NCBIfam" id="TIGR01409">
    <property type="entry name" value="TAT_signal_seq"/>
    <property type="match status" value="1"/>
</dbReference>
<evidence type="ECO:0000256" key="6">
    <source>
        <dbReference type="ARBA" id="ARBA00023002"/>
    </source>
</evidence>
<dbReference type="NCBIfam" id="TIGR01413">
    <property type="entry name" value="Dyp_perox_fam"/>
    <property type="match status" value="1"/>
</dbReference>
<evidence type="ECO:0000313" key="17">
    <source>
        <dbReference type="EMBL" id="UQX87393.1"/>
    </source>
</evidence>
<evidence type="ECO:0000256" key="13">
    <source>
        <dbReference type="RuleBase" id="RU365017"/>
    </source>
</evidence>
<keyword evidence="5" id="KW-0732">Signal</keyword>
<dbReference type="EMBL" id="CP097332">
    <property type="protein sequence ID" value="UQX87393.1"/>
    <property type="molecule type" value="Genomic_DNA"/>
</dbReference>
<evidence type="ECO:0000256" key="4">
    <source>
        <dbReference type="ARBA" id="ARBA00022723"/>
    </source>
</evidence>
<accession>A0ABY4QUR1</accession>
<evidence type="ECO:0000256" key="8">
    <source>
        <dbReference type="ARBA" id="ARBA00023239"/>
    </source>
</evidence>
<keyword evidence="18" id="KW-1185">Reference proteome</keyword>
<dbReference type="PANTHER" id="PTHR30521">
    <property type="entry name" value="DEFERROCHELATASE/PEROXIDASE"/>
    <property type="match status" value="1"/>
</dbReference>
<dbReference type="Proteomes" id="UP001056336">
    <property type="component" value="Chromosome"/>
</dbReference>
<comment type="function">
    <text evidence="13">Involved in the recovery of exogenous heme iron. Extracts iron from heme while preserving the protoporphyrin ring intact.</text>
</comment>
<comment type="subcellular location">
    <subcellularLocation>
        <location evidence="1">Cell envelope</location>
    </subcellularLocation>
</comment>
<comment type="cofactor">
    <cofactor evidence="13">
        <name>heme b</name>
        <dbReference type="ChEBI" id="CHEBI:60344"/>
    </cofactor>
    <text evidence="13">Binds 1 heme b (iron(II)-protoporphyrin IX) group non-covalently per subunit.</text>
</comment>
<dbReference type="InterPro" id="IPR006313">
    <property type="entry name" value="EfeB/EfeN"/>
</dbReference>
<dbReference type="NCBIfam" id="TIGR01412">
    <property type="entry name" value="tat_substr_1"/>
    <property type="match status" value="1"/>
</dbReference>
<dbReference type="InterPro" id="IPR048327">
    <property type="entry name" value="Dyp_perox_N"/>
</dbReference>
<keyword evidence="2 13" id="KW-0575">Peroxidase</keyword>
<evidence type="ECO:0000256" key="11">
    <source>
        <dbReference type="ARBA" id="ARBA00033775"/>
    </source>
</evidence>
<dbReference type="PROSITE" id="PS51318">
    <property type="entry name" value="TAT"/>
    <property type="match status" value="1"/>
</dbReference>
<proteinExistence type="inferred from homology"/>
<evidence type="ECO:0000256" key="2">
    <source>
        <dbReference type="ARBA" id="ARBA00022559"/>
    </source>
</evidence>